<feature type="transmembrane region" description="Helical" evidence="1">
    <location>
        <begin position="12"/>
        <end position="38"/>
    </location>
</feature>
<organism evidence="2 3">
    <name type="scientific">Siphonobacter curvatus</name>
    <dbReference type="NCBI Taxonomy" id="2094562"/>
    <lineage>
        <taxon>Bacteria</taxon>
        <taxon>Pseudomonadati</taxon>
        <taxon>Bacteroidota</taxon>
        <taxon>Cytophagia</taxon>
        <taxon>Cytophagales</taxon>
        <taxon>Cytophagaceae</taxon>
        <taxon>Siphonobacter</taxon>
    </lineage>
</organism>
<keyword evidence="1" id="KW-0812">Transmembrane</keyword>
<feature type="transmembrane region" description="Helical" evidence="1">
    <location>
        <begin position="462"/>
        <end position="486"/>
    </location>
</feature>
<dbReference type="PANTHER" id="PTHR34219">
    <property type="entry name" value="IRON-REGULATED INNER MEMBRANE PROTEIN-RELATED"/>
    <property type="match status" value="1"/>
</dbReference>
<proteinExistence type="predicted"/>
<feature type="transmembrane region" description="Helical" evidence="1">
    <location>
        <begin position="212"/>
        <end position="235"/>
    </location>
</feature>
<dbReference type="Proteomes" id="UP000239590">
    <property type="component" value="Unassembled WGS sequence"/>
</dbReference>
<name>A0A2S7IK77_9BACT</name>
<gene>
    <name evidence="2" type="ORF">C5O19_16920</name>
</gene>
<keyword evidence="1" id="KW-0472">Membrane</keyword>
<dbReference type="OrthoDB" id="9760788at2"/>
<accession>A0A2S7IK77</accession>
<keyword evidence="3" id="KW-1185">Reference proteome</keyword>
<reference evidence="3" key="1">
    <citation type="submission" date="2018-02" db="EMBL/GenBank/DDBJ databases">
        <title>Genome sequencing of Solimonas sp. HR-BB.</title>
        <authorList>
            <person name="Lee Y."/>
            <person name="Jeon C.O."/>
        </authorList>
    </citation>
    <scope>NUCLEOTIDE SEQUENCE [LARGE SCALE GENOMIC DNA]</scope>
    <source>
        <strain evidence="3">HR-U</strain>
    </source>
</reference>
<feature type="transmembrane region" description="Helical" evidence="1">
    <location>
        <begin position="255"/>
        <end position="276"/>
    </location>
</feature>
<evidence type="ECO:0000313" key="3">
    <source>
        <dbReference type="Proteomes" id="UP000239590"/>
    </source>
</evidence>
<evidence type="ECO:0008006" key="4">
    <source>
        <dbReference type="Google" id="ProtNLM"/>
    </source>
</evidence>
<protein>
    <recommendedName>
        <fullName evidence="4">Peptidase</fullName>
    </recommendedName>
</protein>
<dbReference type="Pfam" id="PF03929">
    <property type="entry name" value="PepSY_TM"/>
    <property type="match status" value="1"/>
</dbReference>
<sequence>MKTVTKAIRLVHRYLGFALSLLFLVWFLSGLMMMYVSYPTLKSHQKLQQTPPIDLTTCLLTPAEAITRAGVTDSIKSIRLGMVLNRPVYRIVTLQNRQLSIYADNPAILPYASESFARQLAQHWSHAGVQQVEKLTEIDQWMAAHRSQGYLPEVYRMQMGNEAGTYVYVSPFSNEVVQQVTARQRLLAWLGPIPHWIYPTFLIRNRPVWSQIVIWVSIIGTLMCLAGLAMGFIRYQRKRPESLAFSPYKKRWFRWHHYTGFIFGLFAFTWVLSGLFSMSPFNWTPSARLSSQATERWMGGPLNLTLFKVSPAAAYQKLSRELVLKEIQLIQWNGRPYYLALQDDHHTRVLAADEVEANPFQTFETQAIEEAIRKLEPKVAVLESKVLDRYDAYYYAKNGEKRLPVLRIKLDTPEQIWYYVDLKTSQVVSKHQTLTRVERWLYHGLHSLDFNFLLNRRPLWDITLIVLLLGGTATSSTGLVLTWQWLQRKRVTKRKQTTVRMGAIKPVSERLK</sequence>
<dbReference type="InterPro" id="IPR005625">
    <property type="entry name" value="PepSY-ass_TM"/>
</dbReference>
<evidence type="ECO:0000256" key="1">
    <source>
        <dbReference type="SAM" id="Phobius"/>
    </source>
</evidence>
<dbReference type="PANTHER" id="PTHR34219:SF6">
    <property type="entry name" value="BLR3280 PROTEIN"/>
    <property type="match status" value="1"/>
</dbReference>
<dbReference type="RefSeq" id="WP_104714582.1">
    <property type="nucleotide sequence ID" value="NZ_PTRA01000002.1"/>
</dbReference>
<evidence type="ECO:0000313" key="2">
    <source>
        <dbReference type="EMBL" id="PQA57011.1"/>
    </source>
</evidence>
<dbReference type="EMBL" id="PTRA01000002">
    <property type="protein sequence ID" value="PQA57011.1"/>
    <property type="molecule type" value="Genomic_DNA"/>
</dbReference>
<comment type="caution">
    <text evidence="2">The sequence shown here is derived from an EMBL/GenBank/DDBJ whole genome shotgun (WGS) entry which is preliminary data.</text>
</comment>
<dbReference type="AlphaFoldDB" id="A0A2S7IK77"/>
<keyword evidence="1" id="KW-1133">Transmembrane helix</keyword>